<name>A0ABT9H940_9SPHN</name>
<dbReference type="Pfam" id="PF13852">
    <property type="entry name" value="DUF4197"/>
    <property type="match status" value="1"/>
</dbReference>
<protein>
    <submittedName>
        <fullName evidence="1">DUF4197 domain-containing protein</fullName>
    </submittedName>
</protein>
<keyword evidence="2" id="KW-1185">Reference proteome</keyword>
<comment type="caution">
    <text evidence="1">The sequence shown here is derived from an EMBL/GenBank/DDBJ whole genome shotgun (WGS) entry which is preliminary data.</text>
</comment>
<dbReference type="RefSeq" id="WP_305929989.1">
    <property type="nucleotide sequence ID" value="NZ_JAVAIL010000003.1"/>
</dbReference>
<dbReference type="InterPro" id="IPR025245">
    <property type="entry name" value="DUF4197"/>
</dbReference>
<organism evidence="1 2">
    <name type="scientific">Qipengyuania benthica</name>
    <dbReference type="NCBI Taxonomy" id="3067651"/>
    <lineage>
        <taxon>Bacteria</taxon>
        <taxon>Pseudomonadati</taxon>
        <taxon>Pseudomonadota</taxon>
        <taxon>Alphaproteobacteria</taxon>
        <taxon>Sphingomonadales</taxon>
        <taxon>Erythrobacteraceae</taxon>
        <taxon>Qipengyuania</taxon>
    </lineage>
</organism>
<sequence>MTDILAAPTAAFLGRRAFMTRTFGGLAAGTALLALPACQSMGSYSLVDAVERMLFLSSERAFARMLQGDGYWDSQVAQLGLGNLLGTRGDVLSRILTSALFKNRIESAFADVAYRGAQRAAPLVTDAVRVIGFQNAVDLVRGGPSAATGYLRGQMGGRLVEAMVPELGTAMRVAQDPLVGELIAGLSGVDVGALAGRVATGVDDIIWGEIAREEAAIRADPGATRDPLIIGVFGTAAAL</sequence>
<evidence type="ECO:0000313" key="1">
    <source>
        <dbReference type="EMBL" id="MDP4539837.1"/>
    </source>
</evidence>
<dbReference type="EMBL" id="JAVAIL010000003">
    <property type="protein sequence ID" value="MDP4539837.1"/>
    <property type="molecule type" value="Genomic_DNA"/>
</dbReference>
<proteinExistence type="predicted"/>
<dbReference type="Proteomes" id="UP001235664">
    <property type="component" value="Unassembled WGS sequence"/>
</dbReference>
<gene>
    <name evidence="1" type="ORF">Q9K01_09395</name>
</gene>
<accession>A0ABT9H940</accession>
<reference evidence="1 2" key="1">
    <citation type="submission" date="2023-08" db="EMBL/GenBank/DDBJ databases">
        <title>genomic of DY56.</title>
        <authorList>
            <person name="Wang Y."/>
        </authorList>
    </citation>
    <scope>NUCLEOTIDE SEQUENCE [LARGE SCALE GENOMIC DNA]</scope>
    <source>
        <strain evidence="1 2">DY56-A-20</strain>
    </source>
</reference>
<evidence type="ECO:0000313" key="2">
    <source>
        <dbReference type="Proteomes" id="UP001235664"/>
    </source>
</evidence>